<evidence type="ECO:0000313" key="1">
    <source>
        <dbReference type="EMBL" id="NOE20255.1"/>
    </source>
</evidence>
<comment type="caution">
    <text evidence="1">The sequence shown here is derived from an EMBL/GenBank/DDBJ whole genome shotgun (WGS) entry which is preliminary data.</text>
</comment>
<proteinExistence type="predicted"/>
<reference evidence="1" key="1">
    <citation type="submission" date="2019-12" db="EMBL/GenBank/DDBJ databases">
        <title>Ruegeria JWLKs population differentiation of coral mucus and skeleton niches.</title>
        <authorList>
            <person name="Luo D."/>
        </authorList>
    </citation>
    <scope>NUCLEOTIDE SEQUENCE</scope>
    <source>
        <strain evidence="1">HKCCD6181</strain>
    </source>
</reference>
<dbReference type="EMBL" id="WVRA01000009">
    <property type="protein sequence ID" value="NOE20255.1"/>
    <property type="molecule type" value="Genomic_DNA"/>
</dbReference>
<protein>
    <submittedName>
        <fullName evidence="1">Uncharacterized protein</fullName>
    </submittedName>
</protein>
<organism evidence="1 2">
    <name type="scientific">Ruegeria atlantica</name>
    <dbReference type="NCBI Taxonomy" id="81569"/>
    <lineage>
        <taxon>Bacteria</taxon>
        <taxon>Pseudomonadati</taxon>
        <taxon>Pseudomonadota</taxon>
        <taxon>Alphaproteobacteria</taxon>
        <taxon>Rhodobacterales</taxon>
        <taxon>Roseobacteraceae</taxon>
        <taxon>Ruegeria</taxon>
    </lineage>
</organism>
<evidence type="ECO:0000313" key="2">
    <source>
        <dbReference type="Proteomes" id="UP000597886"/>
    </source>
</evidence>
<sequence length="56" mass="6140">MWAIRSDIEKYLSAGLAFKLKKDGKQVMKADGSFDCQAAKKQTAGNDRIKPKTGGH</sequence>
<dbReference type="Proteomes" id="UP000597886">
    <property type="component" value="Unassembled WGS sequence"/>
</dbReference>
<name>A0AA90YYV3_9RHOB</name>
<gene>
    <name evidence="1" type="ORF">GS634_19195</name>
</gene>
<dbReference type="RefSeq" id="WP_171331620.1">
    <property type="nucleotide sequence ID" value="NZ_WVRA01000009.1"/>
</dbReference>
<accession>A0AA90YYV3</accession>
<dbReference type="AlphaFoldDB" id="A0AA90YYV3"/>